<proteinExistence type="predicted"/>
<reference evidence="1" key="2">
    <citation type="submission" date="2023-02" db="EMBL/GenBank/DDBJ databases">
        <authorList>
            <person name="Sun Q."/>
            <person name="Mori K."/>
        </authorList>
    </citation>
    <scope>NUCLEOTIDE SEQUENCE</scope>
    <source>
        <strain evidence="1">NBRC 110608</strain>
    </source>
</reference>
<gene>
    <name evidence="1" type="ORF">GCM10025872_30640</name>
</gene>
<accession>A0ABM8HEI0</accession>
<protein>
    <submittedName>
        <fullName evidence="1">Uncharacterized protein</fullName>
    </submittedName>
</protein>
<organism evidence="1">
    <name type="scientific">Barrientosiimonas endolithica</name>
    <dbReference type="NCBI Taxonomy" id="1535208"/>
    <lineage>
        <taxon>Bacteria</taxon>
        <taxon>Bacillati</taxon>
        <taxon>Actinomycetota</taxon>
        <taxon>Actinomycetes</taxon>
        <taxon>Micrococcales</taxon>
        <taxon>Dermacoccaceae</taxon>
        <taxon>Barrientosiimonas</taxon>
    </lineage>
</organism>
<sequence>MVEDLRLGQHAPGVEHEVAQQLELGRRDVDDLAAAAHLVGVLVELEVGDDQGRAHLVLQRLGAAQHRADAGDDLLEAERLRDVVVAADRQPLDLVVDRVARGEEDDGHVVAVAAQPPGHGEAVHVGEHHVHDREVEGVLLGEAERLLPVGRRVHLEPGELQARGQQLADVGLVLDDEQASLGTGGGHGTTVRRIAGRFLGTG</sequence>
<dbReference type="EMBL" id="AP027735">
    <property type="protein sequence ID" value="BDZ59407.1"/>
    <property type="molecule type" value="Genomic_DNA"/>
</dbReference>
<evidence type="ECO:0000313" key="1">
    <source>
        <dbReference type="EMBL" id="BDZ59407.1"/>
    </source>
</evidence>
<reference evidence="1" key="1">
    <citation type="journal article" date="2014" name="Int. J. Syst. Evol. Microbiol.">
        <title>Complete genome of a new Firmicutes species belonging to the dominant human colonic microbiota ('Ruminococcus bicirculans') reveals two chromosomes and a selective capacity to utilize plant glucans.</title>
        <authorList>
            <consortium name="NISC Comparative Sequencing Program"/>
            <person name="Wegmann U."/>
            <person name="Louis P."/>
            <person name="Goesmann A."/>
            <person name="Henrissat B."/>
            <person name="Duncan S.H."/>
            <person name="Flint H.J."/>
        </authorList>
    </citation>
    <scope>NUCLEOTIDE SEQUENCE</scope>
    <source>
        <strain evidence="1">NBRC 110608</strain>
    </source>
</reference>
<name>A0ABM8HEI0_9MICO</name>